<comment type="caution">
    <text evidence="1">The sequence shown here is derived from an EMBL/GenBank/DDBJ whole genome shotgun (WGS) entry which is preliminary data.</text>
</comment>
<dbReference type="AlphaFoldDB" id="A0A8H6IPQ2"/>
<accession>A0A8H6IPQ2</accession>
<organism evidence="1 2">
    <name type="scientific">Colletotrichum sojae</name>
    <dbReference type="NCBI Taxonomy" id="2175907"/>
    <lineage>
        <taxon>Eukaryota</taxon>
        <taxon>Fungi</taxon>
        <taxon>Dikarya</taxon>
        <taxon>Ascomycota</taxon>
        <taxon>Pezizomycotina</taxon>
        <taxon>Sordariomycetes</taxon>
        <taxon>Hypocreomycetidae</taxon>
        <taxon>Glomerellales</taxon>
        <taxon>Glomerellaceae</taxon>
        <taxon>Colletotrichum</taxon>
        <taxon>Colletotrichum orchidearum species complex</taxon>
    </lineage>
</organism>
<dbReference type="EMBL" id="WIGN01000553">
    <property type="protein sequence ID" value="KAF6788762.1"/>
    <property type="molecule type" value="Genomic_DNA"/>
</dbReference>
<keyword evidence="2" id="KW-1185">Reference proteome</keyword>
<dbReference type="Proteomes" id="UP000652219">
    <property type="component" value="Unassembled WGS sequence"/>
</dbReference>
<evidence type="ECO:0000313" key="2">
    <source>
        <dbReference type="Proteomes" id="UP000652219"/>
    </source>
</evidence>
<name>A0A8H6IPQ2_9PEZI</name>
<protein>
    <submittedName>
        <fullName evidence="1">Uncharacterized protein</fullName>
    </submittedName>
</protein>
<reference evidence="1 2" key="1">
    <citation type="journal article" date="2020" name="Phytopathology">
        <title>Genome Sequence Resources of Colletotrichum truncatum, C. plurivorum, C. musicola, and C. sojae: Four Species Pathogenic to Soybean (Glycine max).</title>
        <authorList>
            <person name="Rogerio F."/>
            <person name="Boufleur T.R."/>
            <person name="Ciampi-Guillardi M."/>
            <person name="Sukno S.A."/>
            <person name="Thon M.R."/>
            <person name="Massola Junior N.S."/>
            <person name="Baroncelli R."/>
        </authorList>
    </citation>
    <scope>NUCLEOTIDE SEQUENCE [LARGE SCALE GENOMIC DNA]</scope>
    <source>
        <strain evidence="1 2">LFN0009</strain>
    </source>
</reference>
<evidence type="ECO:0000313" key="1">
    <source>
        <dbReference type="EMBL" id="KAF6788762.1"/>
    </source>
</evidence>
<proteinExistence type="predicted"/>
<sequence>MSTTTETKLEDTFVKIYMLTKLTDAEEENFLAAITAPDVEPLEWVKPELVRWGSDVDATVHDDLLPLYKKRAAEEGKDARPFCFFADRRSVEEGGTIVAGRDWYTLCHSQEARRLMLEMADEHGVELPGRDRGVLNRLERELKGDLVKRGVVWGREPGPAWRLDWANLDVVNMMLSEIVEFHGNEVQVLVDSEWDVEMFVKRLGEEVEKMKGRGEQEM</sequence>
<gene>
    <name evidence="1" type="ORF">CSOJ01_14943</name>
</gene>